<dbReference type="AlphaFoldDB" id="Q6K2N5"/>
<protein>
    <submittedName>
        <fullName evidence="2">Uncharacterized protein</fullName>
    </submittedName>
</protein>
<accession>Q6K2N5</accession>
<dbReference type="Proteomes" id="UP000000763">
    <property type="component" value="Chromosome 9"/>
</dbReference>
<organism evidence="2 3">
    <name type="scientific">Oryza sativa subsp. japonica</name>
    <name type="common">Rice</name>
    <dbReference type="NCBI Taxonomy" id="39947"/>
    <lineage>
        <taxon>Eukaryota</taxon>
        <taxon>Viridiplantae</taxon>
        <taxon>Streptophyta</taxon>
        <taxon>Embryophyta</taxon>
        <taxon>Tracheophyta</taxon>
        <taxon>Spermatophyta</taxon>
        <taxon>Magnoliopsida</taxon>
        <taxon>Liliopsida</taxon>
        <taxon>Poales</taxon>
        <taxon>Poaceae</taxon>
        <taxon>BOP clade</taxon>
        <taxon>Oryzoideae</taxon>
        <taxon>Oryzeae</taxon>
        <taxon>Oryzinae</taxon>
        <taxon>Oryza</taxon>
        <taxon>Oryza sativa</taxon>
    </lineage>
</organism>
<proteinExistence type="predicted"/>
<feature type="region of interest" description="Disordered" evidence="1">
    <location>
        <begin position="29"/>
        <end position="81"/>
    </location>
</feature>
<reference evidence="3" key="2">
    <citation type="journal article" date="2008" name="Nucleic Acids Res.">
        <title>The rice annotation project database (RAP-DB): 2008 update.</title>
        <authorList>
            <consortium name="The rice annotation project (RAP)"/>
        </authorList>
    </citation>
    <scope>GENOME REANNOTATION</scope>
    <source>
        <strain evidence="3">cv. Nipponbare</strain>
    </source>
</reference>
<sequence>MVHCVFFMVRTKCLLKEVEAWARRRLRARQRGARWETGPTGGPHLSVTPGERRGRGLSWGVASGRPSKARGERRGSGPAAH</sequence>
<name>Q6K2N5_ORYSJ</name>
<gene>
    <name evidence="2" type="primary">P0706E03.20</name>
</gene>
<evidence type="ECO:0000313" key="3">
    <source>
        <dbReference type="Proteomes" id="UP000000763"/>
    </source>
</evidence>
<evidence type="ECO:0000313" key="2">
    <source>
        <dbReference type="EMBL" id="BAD23608.1"/>
    </source>
</evidence>
<dbReference type="EMBL" id="AP005811">
    <property type="protein sequence ID" value="BAD23608.1"/>
    <property type="molecule type" value="Genomic_DNA"/>
</dbReference>
<evidence type="ECO:0000256" key="1">
    <source>
        <dbReference type="SAM" id="MobiDB-lite"/>
    </source>
</evidence>
<reference evidence="3" key="1">
    <citation type="journal article" date="2005" name="Nature">
        <title>The map-based sequence of the rice genome.</title>
        <authorList>
            <consortium name="International rice genome sequencing project (IRGSP)"/>
            <person name="Matsumoto T."/>
            <person name="Wu J."/>
            <person name="Kanamori H."/>
            <person name="Katayose Y."/>
            <person name="Fujisawa M."/>
            <person name="Namiki N."/>
            <person name="Mizuno H."/>
            <person name="Yamamoto K."/>
            <person name="Antonio B.A."/>
            <person name="Baba T."/>
            <person name="Sakata K."/>
            <person name="Nagamura Y."/>
            <person name="Aoki H."/>
            <person name="Arikawa K."/>
            <person name="Arita K."/>
            <person name="Bito T."/>
            <person name="Chiden Y."/>
            <person name="Fujitsuka N."/>
            <person name="Fukunaka R."/>
            <person name="Hamada M."/>
            <person name="Harada C."/>
            <person name="Hayashi A."/>
            <person name="Hijishita S."/>
            <person name="Honda M."/>
            <person name="Hosokawa S."/>
            <person name="Ichikawa Y."/>
            <person name="Idonuma A."/>
            <person name="Iijima M."/>
            <person name="Ikeda M."/>
            <person name="Ikeno M."/>
            <person name="Ito K."/>
            <person name="Ito S."/>
            <person name="Ito T."/>
            <person name="Ito Y."/>
            <person name="Ito Y."/>
            <person name="Iwabuchi A."/>
            <person name="Kamiya K."/>
            <person name="Karasawa W."/>
            <person name="Kurita K."/>
            <person name="Katagiri S."/>
            <person name="Kikuta A."/>
            <person name="Kobayashi H."/>
            <person name="Kobayashi N."/>
            <person name="Machita K."/>
            <person name="Maehara T."/>
            <person name="Masukawa M."/>
            <person name="Mizubayashi T."/>
            <person name="Mukai Y."/>
            <person name="Nagasaki H."/>
            <person name="Nagata Y."/>
            <person name="Naito S."/>
            <person name="Nakashima M."/>
            <person name="Nakama Y."/>
            <person name="Nakamichi Y."/>
            <person name="Nakamura M."/>
            <person name="Meguro A."/>
            <person name="Negishi M."/>
            <person name="Ohta I."/>
            <person name="Ohta T."/>
            <person name="Okamoto M."/>
            <person name="Ono N."/>
            <person name="Saji S."/>
            <person name="Sakaguchi M."/>
            <person name="Sakai K."/>
            <person name="Shibata M."/>
            <person name="Shimokawa T."/>
            <person name="Song J."/>
            <person name="Takazaki Y."/>
            <person name="Terasawa K."/>
            <person name="Tsugane M."/>
            <person name="Tsuji K."/>
            <person name="Ueda S."/>
            <person name="Waki K."/>
            <person name="Yamagata H."/>
            <person name="Yamamoto M."/>
            <person name="Yamamoto S."/>
            <person name="Yamane H."/>
            <person name="Yoshiki S."/>
            <person name="Yoshihara R."/>
            <person name="Yukawa K."/>
            <person name="Zhong H."/>
            <person name="Yano M."/>
            <person name="Yuan Q."/>
            <person name="Ouyang S."/>
            <person name="Liu J."/>
            <person name="Jones K.M."/>
            <person name="Gansberger K."/>
            <person name="Moffat K."/>
            <person name="Hill J."/>
            <person name="Bera J."/>
            <person name="Fadrosh D."/>
            <person name="Jin S."/>
            <person name="Johri S."/>
            <person name="Kim M."/>
            <person name="Overton L."/>
            <person name="Reardon M."/>
            <person name="Tsitrin T."/>
            <person name="Vuong H."/>
            <person name="Weaver B."/>
            <person name="Ciecko A."/>
            <person name="Tallon L."/>
            <person name="Jackson J."/>
            <person name="Pai G."/>
            <person name="Aken S.V."/>
            <person name="Utterback T."/>
            <person name="Reidmuller S."/>
            <person name="Feldblyum T."/>
            <person name="Hsiao J."/>
            <person name="Zismann V."/>
            <person name="Iobst S."/>
            <person name="de Vazeille A.R."/>
            <person name="Buell C.R."/>
            <person name="Ying K."/>
            <person name="Li Y."/>
            <person name="Lu T."/>
            <person name="Huang Y."/>
            <person name="Zhao Q."/>
            <person name="Feng Q."/>
            <person name="Zhang L."/>
            <person name="Zhu J."/>
            <person name="Weng Q."/>
            <person name="Mu J."/>
            <person name="Lu Y."/>
            <person name="Fan D."/>
            <person name="Liu Y."/>
            <person name="Guan J."/>
            <person name="Zhang Y."/>
            <person name="Yu S."/>
            <person name="Liu X."/>
            <person name="Zhang Y."/>
            <person name="Hong G."/>
            <person name="Han B."/>
            <person name="Choisne N."/>
            <person name="Demange N."/>
            <person name="Orjeda G."/>
            <person name="Samain S."/>
            <person name="Cattolico L."/>
            <person name="Pelletier E."/>
            <person name="Couloux A."/>
            <person name="Segurens B."/>
            <person name="Wincker P."/>
            <person name="D'Hont A."/>
            <person name="Scarpelli C."/>
            <person name="Weissenbach J."/>
            <person name="Salanoubat M."/>
            <person name="Quetier F."/>
            <person name="Yu Y."/>
            <person name="Kim H.R."/>
            <person name="Rambo T."/>
            <person name="Currie J."/>
            <person name="Collura K."/>
            <person name="Luo M."/>
            <person name="Yang T."/>
            <person name="Ammiraju J.S.S."/>
            <person name="Engler F."/>
            <person name="Soderlund C."/>
            <person name="Wing R.A."/>
            <person name="Palmer L.E."/>
            <person name="de la Bastide M."/>
            <person name="Spiegel L."/>
            <person name="Nascimento L."/>
            <person name="Zutavern T."/>
            <person name="O'Shaughnessy A."/>
            <person name="Dike S."/>
            <person name="Dedhia N."/>
            <person name="Preston R."/>
            <person name="Balija V."/>
            <person name="McCombie W.R."/>
            <person name="Chow T."/>
            <person name="Chen H."/>
            <person name="Chung M."/>
            <person name="Chen C."/>
            <person name="Shaw J."/>
            <person name="Wu H."/>
            <person name="Hsiao K."/>
            <person name="Chao Y."/>
            <person name="Chu M."/>
            <person name="Cheng C."/>
            <person name="Hour A."/>
            <person name="Lee P."/>
            <person name="Lin S."/>
            <person name="Lin Y."/>
            <person name="Liou J."/>
            <person name="Liu S."/>
            <person name="Hsing Y."/>
            <person name="Raghuvanshi S."/>
            <person name="Mohanty A."/>
            <person name="Bharti A.K."/>
            <person name="Gaur A."/>
            <person name="Gupta V."/>
            <person name="Kumar D."/>
            <person name="Ravi V."/>
            <person name="Vij S."/>
            <person name="Kapur A."/>
            <person name="Khurana P."/>
            <person name="Khurana P."/>
            <person name="Khurana J.P."/>
            <person name="Tyagi A.K."/>
            <person name="Gaikwad K."/>
            <person name="Singh A."/>
            <person name="Dalal V."/>
            <person name="Srivastava S."/>
            <person name="Dixit A."/>
            <person name="Pal A.K."/>
            <person name="Ghazi I.A."/>
            <person name="Yadav M."/>
            <person name="Pandit A."/>
            <person name="Bhargava A."/>
            <person name="Sureshbabu K."/>
            <person name="Batra K."/>
            <person name="Sharma T.R."/>
            <person name="Mohapatra T."/>
            <person name="Singh N.K."/>
            <person name="Messing J."/>
            <person name="Nelson A.B."/>
            <person name="Fuks G."/>
            <person name="Kavchok S."/>
            <person name="Keizer G."/>
            <person name="Linton E."/>
            <person name="Llaca V."/>
            <person name="Song R."/>
            <person name="Tanyolac B."/>
            <person name="Young S."/>
            <person name="Ho-Il K."/>
            <person name="Hahn J.H."/>
            <person name="Sangsakoo G."/>
            <person name="Vanavichit A."/>
            <person name="de Mattos Luiz.A.T."/>
            <person name="Zimmer P.D."/>
            <person name="Malone G."/>
            <person name="Dellagostin O."/>
            <person name="de Oliveira A.C."/>
            <person name="Bevan M."/>
            <person name="Bancroft I."/>
            <person name="Minx P."/>
            <person name="Cordum H."/>
            <person name="Wilson R."/>
            <person name="Cheng Z."/>
            <person name="Jin W."/>
            <person name="Jiang J."/>
            <person name="Leong S.A."/>
            <person name="Iwama H."/>
            <person name="Gojobori T."/>
            <person name="Itoh T."/>
            <person name="Niimura Y."/>
            <person name="Fujii Y."/>
            <person name="Habara T."/>
            <person name="Sakai H."/>
            <person name="Sato Y."/>
            <person name="Wilson G."/>
            <person name="Kumar K."/>
            <person name="McCouch S."/>
            <person name="Juretic N."/>
            <person name="Hoen D."/>
            <person name="Wright S."/>
            <person name="Bruskiewich R."/>
            <person name="Bureau T."/>
            <person name="Miyao A."/>
            <person name="Hirochika H."/>
            <person name="Nishikawa T."/>
            <person name="Kadowaki K."/>
            <person name="Sugiura M."/>
            <person name="Burr B."/>
            <person name="Sasaki T."/>
        </authorList>
    </citation>
    <scope>NUCLEOTIDE SEQUENCE [LARGE SCALE GENOMIC DNA]</scope>
    <source>
        <strain evidence="3">cv. Nipponbare</strain>
    </source>
</reference>